<evidence type="ECO:0000259" key="2">
    <source>
        <dbReference type="Pfam" id="PF02018"/>
    </source>
</evidence>
<name>A0ABP8IXU1_9BACT</name>
<evidence type="ECO:0000256" key="1">
    <source>
        <dbReference type="ARBA" id="ARBA00022801"/>
    </source>
</evidence>
<comment type="caution">
    <text evidence="3">The sequence shown here is derived from an EMBL/GenBank/DDBJ whole genome shotgun (WGS) entry which is preliminary data.</text>
</comment>
<keyword evidence="4" id="KW-1185">Reference proteome</keyword>
<evidence type="ECO:0000313" key="4">
    <source>
        <dbReference type="Proteomes" id="UP001500454"/>
    </source>
</evidence>
<evidence type="ECO:0000313" key="3">
    <source>
        <dbReference type="EMBL" id="GAA4379097.1"/>
    </source>
</evidence>
<dbReference type="Proteomes" id="UP001500454">
    <property type="component" value="Unassembled WGS sequence"/>
</dbReference>
<dbReference type="Gene3D" id="2.60.120.260">
    <property type="entry name" value="Galactose-binding domain-like"/>
    <property type="match status" value="1"/>
</dbReference>
<reference evidence="4" key="1">
    <citation type="journal article" date="2019" name="Int. J. Syst. Evol. Microbiol.">
        <title>The Global Catalogue of Microorganisms (GCM) 10K type strain sequencing project: providing services to taxonomists for standard genome sequencing and annotation.</title>
        <authorList>
            <consortium name="The Broad Institute Genomics Platform"/>
            <consortium name="The Broad Institute Genome Sequencing Center for Infectious Disease"/>
            <person name="Wu L."/>
            <person name="Ma J."/>
        </authorList>
    </citation>
    <scope>NUCLEOTIDE SEQUENCE [LARGE SCALE GENOMIC DNA]</scope>
    <source>
        <strain evidence="4">JCM 17924</strain>
    </source>
</reference>
<dbReference type="SUPFAM" id="SSF49785">
    <property type="entry name" value="Galactose-binding domain-like"/>
    <property type="match status" value="1"/>
</dbReference>
<dbReference type="EMBL" id="BAABHA010000002">
    <property type="protein sequence ID" value="GAA4379097.1"/>
    <property type="molecule type" value="Genomic_DNA"/>
</dbReference>
<dbReference type="InterPro" id="IPR008979">
    <property type="entry name" value="Galactose-bd-like_sf"/>
</dbReference>
<sequence length="147" mass="16333">MSNDFESIVGWAPENKSLTTERAHSGRYSLKVDKDTEFSLTYDVLLGKLSAKRLRGVKLEAWAYLPNAGGDAKLGLVINAPNSEQTILGEGIQLGEQVKKYNEWVKVSKDIVFPPNAEYMSHMKIFLWRAGASAPAYIDDITLTPLD</sequence>
<proteinExistence type="predicted"/>
<dbReference type="Pfam" id="PF02018">
    <property type="entry name" value="CBM_4_9"/>
    <property type="match status" value="1"/>
</dbReference>
<accession>A0ABP8IXU1</accession>
<gene>
    <name evidence="3" type="ORF">GCM10023186_16300</name>
</gene>
<dbReference type="InterPro" id="IPR003305">
    <property type="entry name" value="CenC_carb-bd"/>
</dbReference>
<organism evidence="3 4">
    <name type="scientific">Hymenobacter koreensis</name>
    <dbReference type="NCBI Taxonomy" id="1084523"/>
    <lineage>
        <taxon>Bacteria</taxon>
        <taxon>Pseudomonadati</taxon>
        <taxon>Bacteroidota</taxon>
        <taxon>Cytophagia</taxon>
        <taxon>Cytophagales</taxon>
        <taxon>Hymenobacteraceae</taxon>
        <taxon>Hymenobacter</taxon>
    </lineage>
</organism>
<keyword evidence="1" id="KW-0378">Hydrolase</keyword>
<protein>
    <recommendedName>
        <fullName evidence="2">CBM-cenC domain-containing protein</fullName>
    </recommendedName>
</protein>
<feature type="domain" description="CBM-cenC" evidence="2">
    <location>
        <begin position="2"/>
        <end position="117"/>
    </location>
</feature>